<name>A0A2H4UV37_9VIRU</name>
<protein>
    <submittedName>
        <fullName evidence="1">Uncharacterized protein</fullName>
    </submittedName>
</protein>
<evidence type="ECO:0000313" key="1">
    <source>
        <dbReference type="EMBL" id="ATZ80724.1"/>
    </source>
</evidence>
<keyword evidence="2" id="KW-1185">Reference proteome</keyword>
<organism evidence="1">
    <name type="scientific">Bodo saltans virus</name>
    <dbReference type="NCBI Taxonomy" id="2024608"/>
    <lineage>
        <taxon>Viruses</taxon>
        <taxon>Varidnaviria</taxon>
        <taxon>Bamfordvirae</taxon>
        <taxon>Nucleocytoviricota</taxon>
        <taxon>Megaviricetes</taxon>
        <taxon>Imitervirales</taxon>
        <taxon>Mimiviridae</taxon>
        <taxon>Klosneuvirinae</taxon>
        <taxon>Theiavirus</taxon>
        <taxon>Theiavirus salishense</taxon>
    </lineage>
</organism>
<gene>
    <name evidence="1" type="ORF">BMW23_0678</name>
</gene>
<proteinExistence type="predicted"/>
<evidence type="ECO:0000313" key="2">
    <source>
        <dbReference type="Proteomes" id="UP000240325"/>
    </source>
</evidence>
<dbReference type="EMBL" id="MF782455">
    <property type="protein sequence ID" value="ATZ80724.1"/>
    <property type="molecule type" value="Genomic_DNA"/>
</dbReference>
<sequence length="580" mass="66917">MTNFDKLSKYIEKNTCEFNKEQNIEILHLTKKNLLNTKINDKIVYTKINSESIITKIETLQNICKNKNILIIIDSVDFTSYSTIRNINNAFEQLNGSNYSLQNITIINLTNNNTEVLYQVYNNKNNAVFKKIINVFSLNEKLLTNEPDFFNKITLNKTIETKIDTNNLKNVGKRYSVTFNGGMMKIVDMRLMSTKSKSLNLVEQWWYIWYFSVPPCANVRLTQSSGTCWLNTAINSLFLPKEIVPLLINQYDKLSPNDKKISEIPFKNFDCKKCDLRILLNALVYNLIINKTKAQRTDGNFVGILASRIKCSYKSPNSDLCFDIKYGDGWDASIGVKIILNHIMNSNDYVYINVIEYENNAINIIVQKRNNIVQKINDNISEQNNTKSDFAQKQKEYNIMVNKYNSMVPNSKNAVKNNINDKLKQLNTIKENHVKLSLEYDKLKKILMIKDNELAIRKEKIAKNLLNFTNYDIEKNIVIIGNPKIIVIECKKMSIKTTLNFNGKLYKLCSGGISINIEHSIVGIVCNDKYYIFDSNNIISEANWYTGDISNYANNDETKKLYAKDIKLISIDYAVYVLSN</sequence>
<dbReference type="Proteomes" id="UP000240325">
    <property type="component" value="Segment"/>
</dbReference>
<reference evidence="1" key="1">
    <citation type="journal article" date="2017" name="Elife">
        <title>The kinetoplastid-infecting Bodo saltans virus (BsV), a window into the most abundant giant viruses in the sea.</title>
        <authorList>
            <person name="Deeg C.M."/>
            <person name="Chow C.-E.T."/>
            <person name="Suttle C.A."/>
        </authorList>
    </citation>
    <scope>NUCLEOTIDE SEQUENCE</scope>
    <source>
        <strain evidence="1">NG1</strain>
    </source>
</reference>
<accession>A0A2H4UV37</accession>